<organism evidence="1 2">
    <name type="scientific">Stylosanthes scabra</name>
    <dbReference type="NCBI Taxonomy" id="79078"/>
    <lineage>
        <taxon>Eukaryota</taxon>
        <taxon>Viridiplantae</taxon>
        <taxon>Streptophyta</taxon>
        <taxon>Embryophyta</taxon>
        <taxon>Tracheophyta</taxon>
        <taxon>Spermatophyta</taxon>
        <taxon>Magnoliopsida</taxon>
        <taxon>eudicotyledons</taxon>
        <taxon>Gunneridae</taxon>
        <taxon>Pentapetalae</taxon>
        <taxon>rosids</taxon>
        <taxon>fabids</taxon>
        <taxon>Fabales</taxon>
        <taxon>Fabaceae</taxon>
        <taxon>Papilionoideae</taxon>
        <taxon>50 kb inversion clade</taxon>
        <taxon>dalbergioids sensu lato</taxon>
        <taxon>Dalbergieae</taxon>
        <taxon>Pterocarpus clade</taxon>
        <taxon>Stylosanthes</taxon>
    </lineage>
</organism>
<dbReference type="EMBL" id="JASCZI010122487">
    <property type="protein sequence ID" value="MED6164364.1"/>
    <property type="molecule type" value="Genomic_DNA"/>
</dbReference>
<reference evidence="1 2" key="1">
    <citation type="journal article" date="2023" name="Plants (Basel)">
        <title>Bridging the Gap: Combining Genomics and Transcriptomics Approaches to Understand Stylosanthes scabra, an Orphan Legume from the Brazilian Caatinga.</title>
        <authorList>
            <person name="Ferreira-Neto J.R.C."/>
            <person name="da Silva M.D."/>
            <person name="Binneck E."/>
            <person name="de Melo N.F."/>
            <person name="da Silva R.H."/>
            <person name="de Melo A.L.T.M."/>
            <person name="Pandolfi V."/>
            <person name="Bustamante F.O."/>
            <person name="Brasileiro-Vidal A.C."/>
            <person name="Benko-Iseppon A.M."/>
        </authorList>
    </citation>
    <scope>NUCLEOTIDE SEQUENCE [LARGE SCALE GENOMIC DNA]</scope>
    <source>
        <tissue evidence="1">Leaves</tissue>
    </source>
</reference>
<protein>
    <submittedName>
        <fullName evidence="1">Uncharacterized protein</fullName>
    </submittedName>
</protein>
<comment type="caution">
    <text evidence="1">The sequence shown here is derived from an EMBL/GenBank/DDBJ whole genome shotgun (WGS) entry which is preliminary data.</text>
</comment>
<gene>
    <name evidence="1" type="ORF">PIB30_089234</name>
</gene>
<proteinExistence type="predicted"/>
<keyword evidence="2" id="KW-1185">Reference proteome</keyword>
<dbReference type="Proteomes" id="UP001341840">
    <property type="component" value="Unassembled WGS sequence"/>
</dbReference>
<sequence>MFARTGKFDSDEFGLAWKKGDYEAILSFVYSWKTSVPVLLAPTMLNLGEGGFNINEGAQMPSNHRASSPSPSFSPYVNRTVHAPPPDVPHFEEHDGGFMMHSPEIGDPHAEGVNSDNGEDEEFIPETQPPVVKPNLAIASIAAPLRHVREEAAHYSTINPEGMQSGSMEDGPSSYPVSGELELEVGLKFNNREIAMLAVKNYNIRRSAEFKVIESDRSK</sequence>
<name>A0ABU6UTE4_9FABA</name>
<evidence type="ECO:0000313" key="1">
    <source>
        <dbReference type="EMBL" id="MED6164364.1"/>
    </source>
</evidence>
<evidence type="ECO:0000313" key="2">
    <source>
        <dbReference type="Proteomes" id="UP001341840"/>
    </source>
</evidence>
<accession>A0ABU6UTE4</accession>